<dbReference type="GO" id="GO:0006950">
    <property type="term" value="P:response to stress"/>
    <property type="evidence" value="ECO:0007669"/>
    <property type="project" value="TreeGrafter"/>
</dbReference>
<organism evidence="2 3">
    <name type="scientific">Jiangella asiatica</name>
    <dbReference type="NCBI Taxonomy" id="2530372"/>
    <lineage>
        <taxon>Bacteria</taxon>
        <taxon>Bacillati</taxon>
        <taxon>Actinomycetota</taxon>
        <taxon>Actinomycetes</taxon>
        <taxon>Jiangellales</taxon>
        <taxon>Jiangellaceae</taxon>
        <taxon>Jiangella</taxon>
    </lineage>
</organism>
<dbReference type="OrthoDB" id="162531at2"/>
<comment type="caution">
    <text evidence="2">The sequence shown here is derived from an EMBL/GenBank/DDBJ whole genome shotgun (WGS) entry which is preliminary data.</text>
</comment>
<dbReference type="SUPFAM" id="SSF46785">
    <property type="entry name" value="Winged helix' DNA-binding domain"/>
    <property type="match status" value="1"/>
</dbReference>
<evidence type="ECO:0000313" key="2">
    <source>
        <dbReference type="EMBL" id="TDE15118.1"/>
    </source>
</evidence>
<evidence type="ECO:0000259" key="1">
    <source>
        <dbReference type="PROSITE" id="PS50995"/>
    </source>
</evidence>
<dbReference type="GO" id="GO:0003700">
    <property type="term" value="F:DNA-binding transcription factor activity"/>
    <property type="evidence" value="ECO:0007669"/>
    <property type="project" value="InterPro"/>
</dbReference>
<dbReference type="InterPro" id="IPR036390">
    <property type="entry name" value="WH_DNA-bd_sf"/>
</dbReference>
<accession>A0A4V2Z435</accession>
<dbReference type="Gene3D" id="1.10.10.10">
    <property type="entry name" value="Winged helix-like DNA-binding domain superfamily/Winged helix DNA-binding domain"/>
    <property type="match status" value="1"/>
</dbReference>
<dbReference type="PROSITE" id="PS50995">
    <property type="entry name" value="HTH_MARR_2"/>
    <property type="match status" value="1"/>
</dbReference>
<dbReference type="InterPro" id="IPR036388">
    <property type="entry name" value="WH-like_DNA-bd_sf"/>
</dbReference>
<protein>
    <submittedName>
        <fullName evidence="2">MarR family transcriptional regulator</fullName>
    </submittedName>
</protein>
<dbReference type="PANTHER" id="PTHR33164:SF43">
    <property type="entry name" value="HTH-TYPE TRANSCRIPTIONAL REPRESSOR YETL"/>
    <property type="match status" value="1"/>
</dbReference>
<reference evidence="2 3" key="1">
    <citation type="submission" date="2019-03" db="EMBL/GenBank/DDBJ databases">
        <title>Draft genome sequences of novel Actinobacteria.</title>
        <authorList>
            <person name="Sahin N."/>
            <person name="Ay H."/>
            <person name="Saygin H."/>
        </authorList>
    </citation>
    <scope>NUCLEOTIDE SEQUENCE [LARGE SCALE GENOMIC DNA]</scope>
    <source>
        <strain evidence="2 3">5K138</strain>
    </source>
</reference>
<keyword evidence="3" id="KW-1185">Reference proteome</keyword>
<sequence length="125" mass="14125">MMFDFLIRTRPERDTALAELGLTANEYKALHSLDATSGRTMKELAAEWRCDASTATWTVDRLQRLDLAERRTHPTDRRARLVVLTPQGAAMRAELMRAMYAPPAELRELDAASLRTIRDAATLLP</sequence>
<dbReference type="InterPro" id="IPR000835">
    <property type="entry name" value="HTH_MarR-typ"/>
</dbReference>
<dbReference type="InterPro" id="IPR039422">
    <property type="entry name" value="MarR/SlyA-like"/>
</dbReference>
<dbReference type="InParanoid" id="A0A4V2Z435"/>
<name>A0A4V2Z435_9ACTN</name>
<feature type="domain" description="HTH marR-type" evidence="1">
    <location>
        <begin position="1"/>
        <end position="125"/>
    </location>
</feature>
<dbReference type="PANTHER" id="PTHR33164">
    <property type="entry name" value="TRANSCRIPTIONAL REGULATOR, MARR FAMILY"/>
    <property type="match status" value="1"/>
</dbReference>
<dbReference type="SMART" id="SM00347">
    <property type="entry name" value="HTH_MARR"/>
    <property type="match status" value="1"/>
</dbReference>
<evidence type="ECO:0000313" key="3">
    <source>
        <dbReference type="Proteomes" id="UP000294739"/>
    </source>
</evidence>
<proteinExistence type="predicted"/>
<dbReference type="Pfam" id="PF12802">
    <property type="entry name" value="MarR_2"/>
    <property type="match status" value="1"/>
</dbReference>
<dbReference type="AlphaFoldDB" id="A0A4V2Z435"/>
<dbReference type="EMBL" id="SMKZ01000002">
    <property type="protein sequence ID" value="TDE15118.1"/>
    <property type="molecule type" value="Genomic_DNA"/>
</dbReference>
<gene>
    <name evidence="2" type="ORF">E1269_02235</name>
</gene>
<dbReference type="Proteomes" id="UP000294739">
    <property type="component" value="Unassembled WGS sequence"/>
</dbReference>